<keyword evidence="2" id="KW-1185">Reference proteome</keyword>
<sequence>MEQMCVPGFKALIHLATDNQVDLETVELESVEKAAFSKDIAKLSLQLKKGVQVNELMTMMKEGDFVALKRTEHQAKLLEVADRLESATVHKVLVQEARDRCDSNIGLKSVMRTIETGKESMEQVIMDVSKEFGPSSEPVKEIAAIGHLLQEGVRCDEVMTLVESGLLPSLKMPQAQVPLVSMVADKGHIGTICEVMVAESVKEIPKTKTKGAAARVSEVKELLKKAKTQCVDVKTFTSEMVPGVKAIMRMAQEDQVNIEEVVQKANLEHKLKEEVAKIGMMVKHGVLAQDVITLMEAGEFPLLMREEAQAQLLTVVEDFGFKALVNQVMTEQVEQAIQKTDKTIGVKTFIRMLEQANVNVEEIITEQFPKEFDIKEQEPISQEMAKVSVMLTEGVQAQEIISMVEAGELPHLNRPETQMPLINVVEGQGQSALIFQVLIEDSVRDIIQELPKVDVATISSVETLQSASSTKVEVKGTKSAAAVVTFTKSQIDCDSEPLGE</sequence>
<comment type="caution">
    <text evidence="1">The sequence shown here is derived from an EMBL/GenBank/DDBJ whole genome shotgun (WGS) entry which is preliminary data.</text>
</comment>
<gene>
    <name evidence="1" type="primary">Ttn-L22</name>
    <name evidence="1" type="ORF">Hamer_G017827</name>
</gene>
<evidence type="ECO:0000313" key="1">
    <source>
        <dbReference type="EMBL" id="KAG7174096.1"/>
    </source>
</evidence>
<reference evidence="1" key="1">
    <citation type="journal article" date="2021" name="Sci. Adv.">
        <title>The American lobster genome reveals insights on longevity, neural, and immune adaptations.</title>
        <authorList>
            <person name="Polinski J.M."/>
            <person name="Zimin A.V."/>
            <person name="Clark K.F."/>
            <person name="Kohn A.B."/>
            <person name="Sadowski N."/>
            <person name="Timp W."/>
            <person name="Ptitsyn A."/>
            <person name="Khanna P."/>
            <person name="Romanova D.Y."/>
            <person name="Williams P."/>
            <person name="Greenwood S.J."/>
            <person name="Moroz L.L."/>
            <person name="Walt D.R."/>
            <person name="Bodnar A.G."/>
        </authorList>
    </citation>
    <scope>NUCLEOTIDE SEQUENCE</scope>
    <source>
        <strain evidence="1">GMGI-L3</strain>
    </source>
</reference>
<dbReference type="Proteomes" id="UP000747542">
    <property type="component" value="Unassembled WGS sequence"/>
</dbReference>
<evidence type="ECO:0000313" key="2">
    <source>
        <dbReference type="Proteomes" id="UP000747542"/>
    </source>
</evidence>
<dbReference type="EMBL" id="JAHLQT010007950">
    <property type="protein sequence ID" value="KAG7174096.1"/>
    <property type="molecule type" value="Genomic_DNA"/>
</dbReference>
<dbReference type="AlphaFoldDB" id="A0A8J5N5V7"/>
<protein>
    <submittedName>
        <fullName evidence="1">Titin-like 22</fullName>
    </submittedName>
</protein>
<proteinExistence type="predicted"/>
<accession>A0A8J5N5V7</accession>
<organism evidence="1 2">
    <name type="scientific">Homarus americanus</name>
    <name type="common">American lobster</name>
    <dbReference type="NCBI Taxonomy" id="6706"/>
    <lineage>
        <taxon>Eukaryota</taxon>
        <taxon>Metazoa</taxon>
        <taxon>Ecdysozoa</taxon>
        <taxon>Arthropoda</taxon>
        <taxon>Crustacea</taxon>
        <taxon>Multicrustacea</taxon>
        <taxon>Malacostraca</taxon>
        <taxon>Eumalacostraca</taxon>
        <taxon>Eucarida</taxon>
        <taxon>Decapoda</taxon>
        <taxon>Pleocyemata</taxon>
        <taxon>Astacidea</taxon>
        <taxon>Nephropoidea</taxon>
        <taxon>Nephropidae</taxon>
        <taxon>Homarus</taxon>
    </lineage>
</organism>
<name>A0A8J5N5V7_HOMAM</name>